<dbReference type="EMBL" id="WNKU01000004">
    <property type="protein sequence ID" value="MTV48398.1"/>
    <property type="molecule type" value="Genomic_DNA"/>
</dbReference>
<organism evidence="2 3">
    <name type="scientific">Heliobacterium mobile</name>
    <name type="common">Heliobacillus mobilis</name>
    <dbReference type="NCBI Taxonomy" id="28064"/>
    <lineage>
        <taxon>Bacteria</taxon>
        <taxon>Bacillati</taxon>
        <taxon>Bacillota</taxon>
        <taxon>Clostridia</taxon>
        <taxon>Eubacteriales</taxon>
        <taxon>Heliobacteriaceae</taxon>
        <taxon>Heliobacterium</taxon>
    </lineage>
</organism>
<reference evidence="2 3" key="1">
    <citation type="submission" date="2019-11" db="EMBL/GenBank/DDBJ databases">
        <title>Whole-genome sequence of a the green, strictly anaerobic photosynthetic bacterium Heliobacillus mobilis DSM 6151.</title>
        <authorList>
            <person name="Kyndt J.A."/>
            <person name="Meyer T.E."/>
        </authorList>
    </citation>
    <scope>NUCLEOTIDE SEQUENCE [LARGE SCALE GENOMIC DNA]</scope>
    <source>
        <strain evidence="2 3">DSM 6151</strain>
    </source>
</reference>
<dbReference type="InterPro" id="IPR031360">
    <property type="entry name" value="TrpP"/>
</dbReference>
<keyword evidence="3" id="KW-1185">Reference proteome</keyword>
<feature type="transmembrane region" description="Helical" evidence="1">
    <location>
        <begin position="157"/>
        <end position="181"/>
    </location>
</feature>
<sequence>MNKDHQPILLQEEALTAGHRTAGRSKQLAVVAMLIAIGAVLRMVSPAIFGITPNFVIAMYCLAIVLIRPKLGEALAIGIVGGAVSMVSSKSPIPYINLITEPAGAMACAFIVATLSDLALGRFSLKPLVATVIGTLVSGGLYVLINKFALNLPVAVAQGALVGVVLPVTLFNAVIAQAIYLPAKKLLRL</sequence>
<protein>
    <recommendedName>
        <fullName evidence="4">Tryptophan transporter TrpP</fullName>
    </recommendedName>
</protein>
<keyword evidence="1" id="KW-0472">Membrane</keyword>
<feature type="transmembrane region" description="Helical" evidence="1">
    <location>
        <begin position="28"/>
        <end position="45"/>
    </location>
</feature>
<dbReference type="Pfam" id="PF17099">
    <property type="entry name" value="TrpP"/>
    <property type="match status" value="1"/>
</dbReference>
<evidence type="ECO:0000313" key="2">
    <source>
        <dbReference type="EMBL" id="MTV48398.1"/>
    </source>
</evidence>
<feature type="transmembrane region" description="Helical" evidence="1">
    <location>
        <begin position="127"/>
        <end position="145"/>
    </location>
</feature>
<dbReference type="OrthoDB" id="3173414at2"/>
<evidence type="ECO:0008006" key="4">
    <source>
        <dbReference type="Google" id="ProtNLM"/>
    </source>
</evidence>
<keyword evidence="1" id="KW-0812">Transmembrane</keyword>
<evidence type="ECO:0000256" key="1">
    <source>
        <dbReference type="SAM" id="Phobius"/>
    </source>
</evidence>
<name>A0A6I3SHT5_HELMO</name>
<comment type="caution">
    <text evidence="2">The sequence shown here is derived from an EMBL/GenBank/DDBJ whole genome shotgun (WGS) entry which is preliminary data.</text>
</comment>
<feature type="transmembrane region" description="Helical" evidence="1">
    <location>
        <begin position="74"/>
        <end position="96"/>
    </location>
</feature>
<feature type="transmembrane region" description="Helical" evidence="1">
    <location>
        <begin position="102"/>
        <end position="120"/>
    </location>
</feature>
<dbReference type="AlphaFoldDB" id="A0A6I3SHT5"/>
<accession>A0A6I3SHT5</accession>
<keyword evidence="1" id="KW-1133">Transmembrane helix</keyword>
<dbReference type="RefSeq" id="WP_155475507.1">
    <property type="nucleotide sequence ID" value="NZ_WNKU01000004.1"/>
</dbReference>
<dbReference type="Proteomes" id="UP000430670">
    <property type="component" value="Unassembled WGS sequence"/>
</dbReference>
<gene>
    <name evidence="2" type="ORF">GJ688_05300</name>
</gene>
<proteinExistence type="predicted"/>
<evidence type="ECO:0000313" key="3">
    <source>
        <dbReference type="Proteomes" id="UP000430670"/>
    </source>
</evidence>